<dbReference type="GO" id="GO:0046872">
    <property type="term" value="F:metal ion binding"/>
    <property type="evidence" value="ECO:0007669"/>
    <property type="project" value="UniProtKB-KW"/>
</dbReference>
<dbReference type="PIRSF" id="PIRSF000106">
    <property type="entry name" value="ME"/>
    <property type="match status" value="1"/>
</dbReference>
<dbReference type="GO" id="GO:0016616">
    <property type="term" value="F:oxidoreductase activity, acting on the CH-OH group of donors, NAD or NADP as acceptor"/>
    <property type="evidence" value="ECO:0007669"/>
    <property type="project" value="InterPro"/>
</dbReference>
<dbReference type="PROSITE" id="PS00331">
    <property type="entry name" value="MALIC_ENZYMES"/>
    <property type="match status" value="1"/>
</dbReference>
<dbReference type="Pfam" id="PF00390">
    <property type="entry name" value="malic"/>
    <property type="match status" value="1"/>
</dbReference>
<reference evidence="9 10" key="1">
    <citation type="journal article" date="2018" name="Int. J. Syst. Evol. Microbiol.">
        <title>Parvibium lacunae gen. nov., sp. nov., a new member of the family Alcaligenaceae isolated from a freshwater pond.</title>
        <authorList>
            <person name="Chen W.M."/>
            <person name="Xie P.B."/>
            <person name="Hsu M.Y."/>
            <person name="Sheu S.Y."/>
        </authorList>
    </citation>
    <scope>NUCLEOTIDE SEQUENCE [LARGE SCALE GENOMIC DNA]</scope>
    <source>
        <strain evidence="9 10">KMB9</strain>
    </source>
</reference>
<evidence type="ECO:0000256" key="5">
    <source>
        <dbReference type="PIRSR" id="PIRSR000106-1"/>
    </source>
</evidence>
<evidence type="ECO:0000256" key="4">
    <source>
        <dbReference type="ARBA" id="ARBA00023002"/>
    </source>
</evidence>
<name>A0A368L428_9BURK</name>
<feature type="active site" description="Proton donor" evidence="5">
    <location>
        <position position="47"/>
    </location>
</feature>
<dbReference type="Pfam" id="PF03949">
    <property type="entry name" value="Malic_M"/>
    <property type="match status" value="1"/>
</dbReference>
<keyword evidence="3 7" id="KW-0479">Metal-binding</keyword>
<evidence type="ECO:0000313" key="9">
    <source>
        <dbReference type="EMBL" id="RCS58346.1"/>
    </source>
</evidence>
<dbReference type="SMART" id="SM01274">
    <property type="entry name" value="malic"/>
    <property type="match status" value="1"/>
</dbReference>
<dbReference type="InterPro" id="IPR051674">
    <property type="entry name" value="Malate_Decarboxylase"/>
</dbReference>
<dbReference type="GO" id="GO:0004601">
    <property type="term" value="F:peroxidase activity"/>
    <property type="evidence" value="ECO:0007669"/>
    <property type="project" value="InterPro"/>
</dbReference>
<evidence type="ECO:0000256" key="2">
    <source>
        <dbReference type="ARBA" id="ARBA00008785"/>
    </source>
</evidence>
<organism evidence="9 10">
    <name type="scientific">Parvibium lacunae</name>
    <dbReference type="NCBI Taxonomy" id="1888893"/>
    <lineage>
        <taxon>Bacteria</taxon>
        <taxon>Pseudomonadati</taxon>
        <taxon>Pseudomonadota</taxon>
        <taxon>Betaproteobacteria</taxon>
        <taxon>Burkholderiales</taxon>
        <taxon>Alcaligenaceae</taxon>
        <taxon>Parvibium</taxon>
    </lineage>
</organism>
<comment type="caution">
    <text evidence="9">The sequence shown here is derived from an EMBL/GenBank/DDBJ whole genome shotgun (WGS) entry which is preliminary data.</text>
</comment>
<accession>A0A368L428</accession>
<feature type="binding site" evidence="7">
    <location>
        <position position="170"/>
    </location>
    <ligand>
        <name>a divalent metal cation</name>
        <dbReference type="ChEBI" id="CHEBI:60240"/>
    </ligand>
</feature>
<protein>
    <submittedName>
        <fullName evidence="9">Malic enzyme</fullName>
    </submittedName>
</protein>
<feature type="binding site" evidence="6">
    <location>
        <position position="294"/>
    </location>
    <ligand>
        <name>(S)-malate</name>
        <dbReference type="ChEBI" id="CHEBI:15589"/>
    </ligand>
</feature>
<proteinExistence type="inferred from homology"/>
<dbReference type="EMBL" id="QPGB01000002">
    <property type="protein sequence ID" value="RCS58346.1"/>
    <property type="molecule type" value="Genomic_DNA"/>
</dbReference>
<feature type="binding site" evidence="7">
    <location>
        <position position="145"/>
    </location>
    <ligand>
        <name>a divalent metal cation</name>
        <dbReference type="ChEBI" id="CHEBI:60240"/>
    </ligand>
</feature>
<dbReference type="SUPFAM" id="SSF51735">
    <property type="entry name" value="NAD(P)-binding Rossmann-fold domains"/>
    <property type="match status" value="1"/>
</dbReference>
<dbReference type="InterPro" id="IPR002016">
    <property type="entry name" value="Haem_peroxidase"/>
</dbReference>
<dbReference type="Gene3D" id="3.40.50.10380">
    <property type="entry name" value="Malic enzyme, N-terminal domain"/>
    <property type="match status" value="1"/>
</dbReference>
<dbReference type="InterPro" id="IPR045213">
    <property type="entry name" value="Malic_NAD-bd_bact_type"/>
</dbReference>
<evidence type="ECO:0000259" key="8">
    <source>
        <dbReference type="PROSITE" id="PS50873"/>
    </source>
</evidence>
<feature type="binding site" evidence="6">
    <location>
        <position position="325"/>
    </location>
    <ligand>
        <name>(S)-malate</name>
        <dbReference type="ChEBI" id="CHEBI:15589"/>
    </ligand>
</feature>
<comment type="cofactor">
    <cofactor evidence="1">
        <name>Mn(2+)</name>
        <dbReference type="ChEBI" id="CHEBI:29035"/>
    </cofactor>
</comment>
<dbReference type="InterPro" id="IPR012302">
    <property type="entry name" value="Malic_NAD-bd"/>
</dbReference>
<comment type="cofactor">
    <cofactor evidence="7">
        <name>Mg(2+)</name>
        <dbReference type="ChEBI" id="CHEBI:18420"/>
    </cofactor>
    <cofactor evidence="7">
        <name>Mn(2+)</name>
        <dbReference type="ChEBI" id="CHEBI:29035"/>
    </cofactor>
    <text evidence="7">Divalent metal cations. Prefers magnesium or manganese.</text>
</comment>
<comment type="similarity">
    <text evidence="2">Belongs to the malic enzymes family.</text>
</comment>
<evidence type="ECO:0000313" key="10">
    <source>
        <dbReference type="Proteomes" id="UP000252357"/>
    </source>
</evidence>
<dbReference type="GO" id="GO:0006979">
    <property type="term" value="P:response to oxidative stress"/>
    <property type="evidence" value="ECO:0007669"/>
    <property type="project" value="InterPro"/>
</dbReference>
<dbReference type="Proteomes" id="UP000252357">
    <property type="component" value="Unassembled WGS sequence"/>
</dbReference>
<dbReference type="AlphaFoldDB" id="A0A368L428"/>
<dbReference type="SMART" id="SM00919">
    <property type="entry name" value="Malic_M"/>
    <property type="match status" value="1"/>
</dbReference>
<dbReference type="PANTHER" id="PTHR43237">
    <property type="entry name" value="NADP-DEPENDENT MALIC ENZYME"/>
    <property type="match status" value="1"/>
</dbReference>
<feature type="active site" description="Proton acceptor" evidence="5">
    <location>
        <position position="102"/>
    </location>
</feature>
<evidence type="ECO:0000256" key="6">
    <source>
        <dbReference type="PIRSR" id="PIRSR000106-2"/>
    </source>
</evidence>
<gene>
    <name evidence="9" type="ORF">DU000_05865</name>
</gene>
<dbReference type="InterPro" id="IPR037062">
    <property type="entry name" value="Malic_N_dom_sf"/>
</dbReference>
<dbReference type="FunFam" id="3.40.50.10380:FF:000003">
    <property type="entry name" value="NADP-dependent malic enzyme"/>
    <property type="match status" value="1"/>
</dbReference>
<dbReference type="GO" id="GO:0051287">
    <property type="term" value="F:NAD binding"/>
    <property type="evidence" value="ECO:0007669"/>
    <property type="project" value="InterPro"/>
</dbReference>
<dbReference type="InterPro" id="IPR012301">
    <property type="entry name" value="Malic_N_dom"/>
</dbReference>
<dbReference type="InterPro" id="IPR036291">
    <property type="entry name" value="NAD(P)-bd_dom_sf"/>
</dbReference>
<dbReference type="FunFam" id="3.40.50.720:FF:000095">
    <property type="entry name" value="NADP-dependent malic enzyme"/>
    <property type="match status" value="1"/>
</dbReference>
<dbReference type="PANTHER" id="PTHR43237:SF4">
    <property type="entry name" value="NADP-DEPENDENT MALIC ENZYME"/>
    <property type="match status" value="1"/>
</dbReference>
<sequence>MSVQQSSLEQQALSYHAQNYQVNNRPGKLEIAVTKPVNGQSDLALAYSPGVAAPCVEINKDPAKAYEYTAKGNLVAVISNGTAVLGLGDIGALASKPVMEGKAVLFKKFAGVDSFDIEIDETDPDKLVEIIAALHPTFGGINLEDIKAPECFYIEKKLRERLTIPVFHDDQHGTAIVVAAGMLNALHLSGKAIAETKLVCSGAGAAAIACLDMLLDVGMKRENIYVCDSKGVITTSRTDLNAEKQAWAKDTPAKTLSDVIEGADAFLGLSGPGLVTQADIKKMAAKPIVFALANPEPEIRPEKVKEVAPDAICATGRSDYPNQVNNALCFPYLFRAALDTGATQINQAMKRATATALAEMARTDGHFGTDYILPTLLDPRLLTGVTTKIAQAAIDSGVAKRVLNLADYQNALNSMAL</sequence>
<dbReference type="CDD" id="cd05311">
    <property type="entry name" value="NAD_bind_2_malic_enz"/>
    <property type="match status" value="1"/>
</dbReference>
<evidence type="ECO:0000256" key="7">
    <source>
        <dbReference type="PIRSR" id="PIRSR000106-3"/>
    </source>
</evidence>
<dbReference type="GO" id="GO:0020037">
    <property type="term" value="F:heme binding"/>
    <property type="evidence" value="ECO:0007669"/>
    <property type="project" value="InterPro"/>
</dbReference>
<evidence type="ECO:0000256" key="3">
    <source>
        <dbReference type="ARBA" id="ARBA00022723"/>
    </source>
</evidence>
<dbReference type="InterPro" id="IPR001891">
    <property type="entry name" value="Malic_OxRdtase"/>
</dbReference>
<keyword evidence="4" id="KW-0560">Oxidoreductase</keyword>
<dbReference type="PROSITE" id="PS50873">
    <property type="entry name" value="PEROXIDASE_4"/>
    <property type="match status" value="1"/>
</dbReference>
<dbReference type="GO" id="GO:0004470">
    <property type="term" value="F:malic enzyme activity"/>
    <property type="evidence" value="ECO:0007669"/>
    <property type="project" value="InterPro"/>
</dbReference>
<feature type="binding site" evidence="7">
    <location>
        <position position="144"/>
    </location>
    <ligand>
        <name>a divalent metal cation</name>
        <dbReference type="ChEBI" id="CHEBI:60240"/>
    </ligand>
</feature>
<evidence type="ECO:0000256" key="1">
    <source>
        <dbReference type="ARBA" id="ARBA00001936"/>
    </source>
</evidence>
<feature type="domain" description="Plant heme peroxidase family profile" evidence="8">
    <location>
        <begin position="227"/>
        <end position="417"/>
    </location>
</feature>
<keyword evidence="10" id="KW-1185">Reference proteome</keyword>
<dbReference type="InterPro" id="IPR046346">
    <property type="entry name" value="Aminoacid_DH-like_N_sf"/>
</dbReference>
<dbReference type="SUPFAM" id="SSF53223">
    <property type="entry name" value="Aminoacid dehydrogenase-like, N-terminal domain"/>
    <property type="match status" value="1"/>
</dbReference>
<dbReference type="Gene3D" id="3.40.50.720">
    <property type="entry name" value="NAD(P)-binding Rossmann-like Domain"/>
    <property type="match status" value="1"/>
</dbReference>
<dbReference type="InterPro" id="IPR015884">
    <property type="entry name" value="Malic_enzyme_CS"/>
</dbReference>
<dbReference type="OrthoDB" id="9805787at2"/>